<name>A0A1V9YXL0_ACHHY</name>
<comment type="similarity">
    <text evidence="1">Belongs to the peptidase S28 family.</text>
</comment>
<evidence type="ECO:0000256" key="3">
    <source>
        <dbReference type="ARBA" id="ARBA00022729"/>
    </source>
</evidence>
<accession>A0A1V9YXL0</accession>
<reference evidence="8 9" key="1">
    <citation type="journal article" date="2014" name="Genome Biol. Evol.">
        <title>The secreted proteins of Achlya hypogyna and Thraustotheca clavata identify the ancestral oomycete secretome and reveal gene acquisitions by horizontal gene transfer.</title>
        <authorList>
            <person name="Misner I."/>
            <person name="Blouin N."/>
            <person name="Leonard G."/>
            <person name="Richards T.A."/>
            <person name="Lane C.E."/>
        </authorList>
    </citation>
    <scope>NUCLEOTIDE SEQUENCE [LARGE SCALE GENOMIC DNA]</scope>
    <source>
        <strain evidence="8 9">ATCC 48635</strain>
    </source>
</reference>
<evidence type="ECO:0000313" key="8">
    <source>
        <dbReference type="EMBL" id="OQR90554.1"/>
    </source>
</evidence>
<dbReference type="PANTHER" id="PTHR11010:SF38">
    <property type="entry name" value="LYSOSOMAL PRO-X CARBOXYPEPTIDASE"/>
    <property type="match status" value="1"/>
</dbReference>
<comment type="caution">
    <text evidence="8">The sequence shown here is derived from an EMBL/GenBank/DDBJ whole genome shotgun (WGS) entry which is preliminary data.</text>
</comment>
<dbReference type="PANTHER" id="PTHR11010">
    <property type="entry name" value="PROTEASE S28 PRO-X CARBOXYPEPTIDASE-RELATED"/>
    <property type="match status" value="1"/>
</dbReference>
<feature type="signal peptide" evidence="7">
    <location>
        <begin position="1"/>
        <end position="17"/>
    </location>
</feature>
<sequence length="530" mass="58400">MLTAKLLVALALPLVASSQIAPPFDMQQLRNAKLGNMSISNRMAENTVMDLWFTDAILDHNDPQSRHWRQRYHYNDAYYGGPGSPVFLYIHGEWEATDYTVTDTGSLMVDLAQKHNAMIVALEHRYYGDSVPNNDQSEVSMRKYLSSQQALADIATFHAFFTKEHGLQGAPWISWGYSYAGMLSAWFKLKYPSLVAGAVASSAPVQAAFDHKAFMEGVTRGLKYNNGQECLDVFKEAFDDLHDLVVAGGEPLRKQFGACGPMTSLKDKQAFEWEMMSYFHGMGMTGTDHGYNLYTVCEYMKDSANGARPVDRLGKWKRAIYAGCAPPDNNGWSWGARSLRQAANPEFGQWTWQTCNEFGFLITASTGDNTPFNGLKYASPENVHKFSPCTTRFHVGADELKANVEATNAEYGGWDIDVENVIFTNGANDPWAGLSVLKQPKNPKSRFVVIEGAAHCEDAYVSHVLGPMKAAQRVIGEAVADFLKDATVEATPQPTTVTPMPTKTTMEPVTTTPKPTTAATKTTSPTAAPT</sequence>
<dbReference type="SUPFAM" id="SSF53474">
    <property type="entry name" value="alpha/beta-Hydrolases"/>
    <property type="match status" value="1"/>
</dbReference>
<gene>
    <name evidence="8" type="ORF">ACHHYP_05416</name>
</gene>
<protein>
    <submittedName>
        <fullName evidence="8">Serine protease family S28</fullName>
    </submittedName>
</protein>
<feature type="region of interest" description="Disordered" evidence="6">
    <location>
        <begin position="492"/>
        <end position="530"/>
    </location>
</feature>
<evidence type="ECO:0000256" key="4">
    <source>
        <dbReference type="ARBA" id="ARBA00022801"/>
    </source>
</evidence>
<proteinExistence type="inferred from homology"/>
<keyword evidence="2 8" id="KW-0645">Protease</keyword>
<evidence type="ECO:0000256" key="7">
    <source>
        <dbReference type="SAM" id="SignalP"/>
    </source>
</evidence>
<keyword evidence="4" id="KW-0378">Hydrolase</keyword>
<dbReference type="Gene3D" id="3.40.50.1820">
    <property type="entry name" value="alpha/beta hydrolase"/>
    <property type="match status" value="1"/>
</dbReference>
<dbReference type="InterPro" id="IPR042269">
    <property type="entry name" value="Ser_carbopepase_S28_SKS"/>
</dbReference>
<evidence type="ECO:0000256" key="2">
    <source>
        <dbReference type="ARBA" id="ARBA00022670"/>
    </source>
</evidence>
<feature type="non-terminal residue" evidence="8">
    <location>
        <position position="530"/>
    </location>
</feature>
<dbReference type="AlphaFoldDB" id="A0A1V9YXL0"/>
<dbReference type="InterPro" id="IPR029058">
    <property type="entry name" value="AB_hydrolase_fold"/>
</dbReference>
<keyword evidence="3 7" id="KW-0732">Signal</keyword>
<evidence type="ECO:0000256" key="1">
    <source>
        <dbReference type="ARBA" id="ARBA00011079"/>
    </source>
</evidence>
<feature type="chain" id="PRO_5013116930" evidence="7">
    <location>
        <begin position="18"/>
        <end position="530"/>
    </location>
</feature>
<dbReference type="EMBL" id="JNBR01000608">
    <property type="protein sequence ID" value="OQR90554.1"/>
    <property type="molecule type" value="Genomic_DNA"/>
</dbReference>
<evidence type="ECO:0000256" key="6">
    <source>
        <dbReference type="SAM" id="MobiDB-lite"/>
    </source>
</evidence>
<organism evidence="8 9">
    <name type="scientific">Achlya hypogyna</name>
    <name type="common">Oomycete</name>
    <name type="synonym">Protoachlya hypogyna</name>
    <dbReference type="NCBI Taxonomy" id="1202772"/>
    <lineage>
        <taxon>Eukaryota</taxon>
        <taxon>Sar</taxon>
        <taxon>Stramenopiles</taxon>
        <taxon>Oomycota</taxon>
        <taxon>Saprolegniomycetes</taxon>
        <taxon>Saprolegniales</taxon>
        <taxon>Achlyaceae</taxon>
        <taxon>Achlya</taxon>
    </lineage>
</organism>
<keyword evidence="5" id="KW-0325">Glycoprotein</keyword>
<dbReference type="InterPro" id="IPR008758">
    <property type="entry name" value="Peptidase_S28"/>
</dbReference>
<keyword evidence="9" id="KW-1185">Reference proteome</keyword>
<dbReference type="GO" id="GO:0070008">
    <property type="term" value="F:serine-type exopeptidase activity"/>
    <property type="evidence" value="ECO:0007669"/>
    <property type="project" value="InterPro"/>
</dbReference>
<dbReference type="GO" id="GO:0006508">
    <property type="term" value="P:proteolysis"/>
    <property type="evidence" value="ECO:0007669"/>
    <property type="project" value="UniProtKB-KW"/>
</dbReference>
<evidence type="ECO:0000256" key="5">
    <source>
        <dbReference type="ARBA" id="ARBA00023180"/>
    </source>
</evidence>
<dbReference type="Gene3D" id="1.20.120.980">
    <property type="entry name" value="Serine carboxypeptidase S28, SKS domain"/>
    <property type="match status" value="1"/>
</dbReference>
<dbReference type="GO" id="GO:0008239">
    <property type="term" value="F:dipeptidyl-peptidase activity"/>
    <property type="evidence" value="ECO:0007669"/>
    <property type="project" value="TreeGrafter"/>
</dbReference>
<dbReference type="Pfam" id="PF05577">
    <property type="entry name" value="Peptidase_S28"/>
    <property type="match status" value="1"/>
</dbReference>
<dbReference type="Proteomes" id="UP000243579">
    <property type="component" value="Unassembled WGS sequence"/>
</dbReference>
<dbReference type="OrthoDB" id="1735038at2759"/>
<evidence type="ECO:0000313" key="9">
    <source>
        <dbReference type="Proteomes" id="UP000243579"/>
    </source>
</evidence>